<keyword evidence="2" id="KW-1185">Reference proteome</keyword>
<dbReference type="RefSeq" id="WP_203831110.1">
    <property type="nucleotide sequence ID" value="NZ_BAAATY010000066.1"/>
</dbReference>
<sequence length="116" mass="12199">MIEALAAQVDIAASRALAPEAAAMLAELSRAETRLIFGAAGHRVHYDGAEPIARLIKLLSEVQRSAADPDAGLRAGDEVHVVQEFPPMEARTSVTRAPSSAAERVRAICLAVTLGD</sequence>
<proteinExistence type="predicted"/>
<protein>
    <submittedName>
        <fullName evidence="1">Uncharacterized protein</fullName>
    </submittedName>
</protein>
<organism evidence="1 2">
    <name type="scientific">Actinoplanes palleronii</name>
    <dbReference type="NCBI Taxonomy" id="113570"/>
    <lineage>
        <taxon>Bacteria</taxon>
        <taxon>Bacillati</taxon>
        <taxon>Actinomycetota</taxon>
        <taxon>Actinomycetes</taxon>
        <taxon>Micromonosporales</taxon>
        <taxon>Micromonosporaceae</taxon>
        <taxon>Actinoplanes</taxon>
    </lineage>
</organism>
<accession>A0ABQ4BS89</accession>
<dbReference type="Proteomes" id="UP000624709">
    <property type="component" value="Unassembled WGS sequence"/>
</dbReference>
<evidence type="ECO:0000313" key="2">
    <source>
        <dbReference type="Proteomes" id="UP000624709"/>
    </source>
</evidence>
<comment type="caution">
    <text evidence="1">The sequence shown here is derived from an EMBL/GenBank/DDBJ whole genome shotgun (WGS) entry which is preliminary data.</text>
</comment>
<evidence type="ECO:0000313" key="1">
    <source>
        <dbReference type="EMBL" id="GIE73538.1"/>
    </source>
</evidence>
<reference evidence="1 2" key="1">
    <citation type="submission" date="2021-01" db="EMBL/GenBank/DDBJ databases">
        <title>Whole genome shotgun sequence of Actinoplanes palleronii NBRC 14916.</title>
        <authorList>
            <person name="Komaki H."/>
            <person name="Tamura T."/>
        </authorList>
    </citation>
    <scope>NUCLEOTIDE SEQUENCE [LARGE SCALE GENOMIC DNA]</scope>
    <source>
        <strain evidence="1 2">NBRC 14916</strain>
    </source>
</reference>
<gene>
    <name evidence="1" type="ORF">Apa02nite_096460</name>
</gene>
<name>A0ABQ4BS89_9ACTN</name>
<dbReference type="EMBL" id="BOMS01000175">
    <property type="protein sequence ID" value="GIE73538.1"/>
    <property type="molecule type" value="Genomic_DNA"/>
</dbReference>